<dbReference type="Pfam" id="PF00443">
    <property type="entry name" value="UCH"/>
    <property type="match status" value="1"/>
</dbReference>
<dbReference type="GO" id="GO:0016579">
    <property type="term" value="P:protein deubiquitination"/>
    <property type="evidence" value="ECO:0007669"/>
    <property type="project" value="InterPro"/>
</dbReference>
<dbReference type="InterPro" id="IPR050164">
    <property type="entry name" value="Peptidase_C19"/>
</dbReference>
<dbReference type="Gene3D" id="1.10.8.10">
    <property type="entry name" value="DNA helicase RuvA subunit, C-terminal domain"/>
    <property type="match status" value="2"/>
</dbReference>
<dbReference type="PROSITE" id="PS50030">
    <property type="entry name" value="UBA"/>
    <property type="match status" value="2"/>
</dbReference>
<evidence type="ECO:0000313" key="4">
    <source>
        <dbReference type="Proteomes" id="UP000186594"/>
    </source>
</evidence>
<dbReference type="PROSITE" id="PS00973">
    <property type="entry name" value="USP_2"/>
    <property type="match status" value="1"/>
</dbReference>
<dbReference type="InterPro" id="IPR018200">
    <property type="entry name" value="USP_CS"/>
</dbReference>
<dbReference type="InterPro" id="IPR038765">
    <property type="entry name" value="Papain-like_cys_pep_sf"/>
</dbReference>
<dbReference type="OMA" id="HRIATFP"/>
<dbReference type="OrthoDB" id="361536at2759"/>
<feature type="domain" description="USP" evidence="2">
    <location>
        <begin position="1"/>
        <end position="313"/>
    </location>
</feature>
<dbReference type="Pfam" id="PF00627">
    <property type="entry name" value="UBA"/>
    <property type="match status" value="2"/>
</dbReference>
<name>A0A1U7LKD2_NEOID</name>
<organism evidence="3 4">
    <name type="scientific">Neolecta irregularis (strain DAH-3)</name>
    <dbReference type="NCBI Taxonomy" id="1198029"/>
    <lineage>
        <taxon>Eukaryota</taxon>
        <taxon>Fungi</taxon>
        <taxon>Dikarya</taxon>
        <taxon>Ascomycota</taxon>
        <taxon>Taphrinomycotina</taxon>
        <taxon>Neolectales</taxon>
        <taxon>Neolectaceae</taxon>
        <taxon>Neolecta</taxon>
    </lineage>
</organism>
<sequence>MEESETCDLNIPAHRLMNDLGKNNPELNIPESNNPEFESVTLTECLDLFTADEIIKDYSCPVCEKNVDAVRHVLVLVITALKFEMTNAGPQKIDVPVVVPHEQLSLDKYLGQGLQHDEETLPESESFKPNQEALDTLKAMGFGQVACEKALLSTGNSDVEQAANWLFAHIEDSDLNEPHAVSKVDPQKRENLTSMGFTLAQSNRALKETSGDVQQAVEWLFNHGHTVLEDEKEPSINPNSFGCAKLPANYRLDSIVCHKGRNVHTGHYVSFIRKYFPETNSFQWIQFNDEKVVVADNAEEMSKFAYIYFFRRQ</sequence>
<proteinExistence type="predicted"/>
<dbReference type="GO" id="GO:0005829">
    <property type="term" value="C:cytosol"/>
    <property type="evidence" value="ECO:0007669"/>
    <property type="project" value="TreeGrafter"/>
</dbReference>
<gene>
    <name evidence="3" type="ORF">NEOLI_004427</name>
</gene>
<dbReference type="SUPFAM" id="SSF46934">
    <property type="entry name" value="UBA-like"/>
    <property type="match status" value="1"/>
</dbReference>
<feature type="domain" description="UBA" evidence="1">
    <location>
        <begin position="183"/>
        <end position="223"/>
    </location>
</feature>
<feature type="domain" description="UBA" evidence="1">
    <location>
        <begin position="128"/>
        <end position="169"/>
    </location>
</feature>
<dbReference type="InterPro" id="IPR028889">
    <property type="entry name" value="USP"/>
</dbReference>
<keyword evidence="4" id="KW-1185">Reference proteome</keyword>
<evidence type="ECO:0000259" key="1">
    <source>
        <dbReference type="PROSITE" id="PS50030"/>
    </source>
</evidence>
<dbReference type="SUPFAM" id="SSF54001">
    <property type="entry name" value="Cysteine proteinases"/>
    <property type="match status" value="1"/>
</dbReference>
<dbReference type="STRING" id="1198029.A0A1U7LKD2"/>
<reference evidence="3 4" key="1">
    <citation type="submission" date="2016-04" db="EMBL/GenBank/DDBJ databases">
        <title>Evolutionary innovation and constraint leading to complex multicellularity in the Ascomycota.</title>
        <authorList>
            <person name="Cisse O."/>
            <person name="Nguyen A."/>
            <person name="Hewitt D.A."/>
            <person name="Jedd G."/>
            <person name="Stajich J.E."/>
        </authorList>
    </citation>
    <scope>NUCLEOTIDE SEQUENCE [LARGE SCALE GENOMIC DNA]</scope>
    <source>
        <strain evidence="3 4">DAH-3</strain>
    </source>
</reference>
<dbReference type="InterPro" id="IPR015940">
    <property type="entry name" value="UBA"/>
</dbReference>
<keyword evidence="3" id="KW-0378">Hydrolase</keyword>
<dbReference type="PROSITE" id="PS50235">
    <property type="entry name" value="USP_3"/>
    <property type="match status" value="1"/>
</dbReference>
<dbReference type="InterPro" id="IPR009060">
    <property type="entry name" value="UBA-like_sf"/>
</dbReference>
<evidence type="ECO:0000259" key="2">
    <source>
        <dbReference type="PROSITE" id="PS50235"/>
    </source>
</evidence>
<dbReference type="PANTHER" id="PTHR24006:SF664">
    <property type="entry name" value="UBIQUITIN CARBOXYL-TERMINAL HYDROLASE"/>
    <property type="match status" value="1"/>
</dbReference>
<dbReference type="AlphaFoldDB" id="A0A1U7LKD2"/>
<dbReference type="GO" id="GO:0005634">
    <property type="term" value="C:nucleus"/>
    <property type="evidence" value="ECO:0007669"/>
    <property type="project" value="TreeGrafter"/>
</dbReference>
<dbReference type="GO" id="GO:0004843">
    <property type="term" value="F:cysteine-type deubiquitinase activity"/>
    <property type="evidence" value="ECO:0007669"/>
    <property type="project" value="InterPro"/>
</dbReference>
<dbReference type="Gene3D" id="3.90.70.10">
    <property type="entry name" value="Cysteine proteinases"/>
    <property type="match status" value="1"/>
</dbReference>
<dbReference type="SMART" id="SM00165">
    <property type="entry name" value="UBA"/>
    <property type="match status" value="2"/>
</dbReference>
<dbReference type="EMBL" id="LXFE01002478">
    <property type="protein sequence ID" value="OLL22981.1"/>
    <property type="molecule type" value="Genomic_DNA"/>
</dbReference>
<dbReference type="Proteomes" id="UP000186594">
    <property type="component" value="Unassembled WGS sequence"/>
</dbReference>
<dbReference type="PANTHER" id="PTHR24006">
    <property type="entry name" value="UBIQUITIN CARBOXYL-TERMINAL HYDROLASE"/>
    <property type="match status" value="1"/>
</dbReference>
<evidence type="ECO:0000313" key="3">
    <source>
        <dbReference type="EMBL" id="OLL22981.1"/>
    </source>
</evidence>
<dbReference type="InterPro" id="IPR001394">
    <property type="entry name" value="Peptidase_C19_UCH"/>
</dbReference>
<accession>A0A1U7LKD2</accession>
<comment type="caution">
    <text evidence="3">The sequence shown here is derived from an EMBL/GenBank/DDBJ whole genome shotgun (WGS) entry which is preliminary data.</text>
</comment>
<protein>
    <submittedName>
        <fullName evidence="3">Ubiquitin carboxyl-terminal hydrolase 14</fullName>
    </submittedName>
</protein>